<dbReference type="GO" id="GO:0071949">
    <property type="term" value="F:FAD binding"/>
    <property type="evidence" value="ECO:0007669"/>
    <property type="project" value="InterPro"/>
</dbReference>
<dbReference type="Pfam" id="PF01494">
    <property type="entry name" value="FAD_binding_3"/>
    <property type="match status" value="1"/>
</dbReference>
<gene>
    <name evidence="2" type="ORF">A3841_15550</name>
</gene>
<dbReference type="GO" id="GO:0016628">
    <property type="term" value="F:oxidoreductase activity, acting on the CH-CH group of donors, NAD or NADP as acceptor"/>
    <property type="evidence" value="ECO:0007669"/>
    <property type="project" value="InterPro"/>
</dbReference>
<dbReference type="EMBL" id="LVWA01000004">
    <property type="protein sequence ID" value="OKL41228.1"/>
    <property type="molecule type" value="Genomic_DNA"/>
</dbReference>
<proteinExistence type="predicted"/>
<dbReference type="STRING" id="1797110.A3841_15550"/>
<dbReference type="PRINTS" id="PR00420">
    <property type="entry name" value="RNGMNOXGNASE"/>
</dbReference>
<dbReference type="SUPFAM" id="SSF51905">
    <property type="entry name" value="FAD/NAD(P)-binding domain"/>
    <property type="match status" value="1"/>
</dbReference>
<dbReference type="RefSeq" id="WP_073851843.1">
    <property type="nucleotide sequence ID" value="NZ_LVWA01000004.1"/>
</dbReference>
<dbReference type="OrthoDB" id="9806565at2"/>
<sequence>MHQTDICILGAGPAGATAALHLANKGISSLLLDKAAFPRDKVCGDALSGKVVNELRRIAPELPALLGQQQEALPSWGIHFISPGGHRLSVPFKYNYKPAQDTPAGYISKRIHFDNFLVEQVRQRPEINFRENVDVAKYERTPEGGFILSDKQGQPLVQAKLLLVANGAQSGFTRHVAGLEQEPEHYCAGLRAYYKGVESMDGDGFIELHFFRDFLPGYFWIFPLPNGQANVGVGMLSSAVSSKKVNLKKEMLRMIASHPELQRRFAKAELVDDIRGFGLPLGSRKRVISGDNYMLLGDAGALIDPFTGEGISNAMISGRWAAAQAEKCLAEQNFSAQFMQGYDKAVYNRLWKELKLSRQMQKLLNYPWLFDKVASKASRNQALAETISCMFNDLDLRERLRQPSFYAKLLFN</sequence>
<dbReference type="InterPro" id="IPR011777">
    <property type="entry name" value="Geranylgeranyl_Rdtase_fam"/>
</dbReference>
<comment type="caution">
    <text evidence="2">The sequence shown here is derived from an EMBL/GenBank/DDBJ whole genome shotgun (WGS) entry which is preliminary data.</text>
</comment>
<dbReference type="InterPro" id="IPR050407">
    <property type="entry name" value="Geranylgeranyl_reductase"/>
</dbReference>
<feature type="domain" description="FAD-binding" evidence="1">
    <location>
        <begin position="4"/>
        <end position="186"/>
    </location>
</feature>
<reference evidence="2 3" key="1">
    <citation type="submission" date="2016-03" db="EMBL/GenBank/DDBJ databases">
        <title>Genome sequence of Pontibacter sp. nov., of the family cytophagaceae, isolated from marine sediment of the Yellow Sea, China.</title>
        <authorList>
            <person name="Zhang G."/>
            <person name="Zhang R."/>
        </authorList>
    </citation>
    <scope>NUCLEOTIDE SEQUENCE [LARGE SCALE GENOMIC DNA]</scope>
    <source>
        <strain evidence="2 3">S10-8</strain>
    </source>
</reference>
<dbReference type="Gene3D" id="3.50.50.60">
    <property type="entry name" value="FAD/NAD(P)-binding domain"/>
    <property type="match status" value="1"/>
</dbReference>
<dbReference type="PANTHER" id="PTHR42685:SF22">
    <property type="entry name" value="CONDITIONED MEDIUM FACTOR RECEPTOR 1"/>
    <property type="match status" value="1"/>
</dbReference>
<dbReference type="AlphaFoldDB" id="A0A1Q5PG67"/>
<organism evidence="2 3">
    <name type="scientific">Pontibacter flavimaris</name>
    <dbReference type="NCBI Taxonomy" id="1797110"/>
    <lineage>
        <taxon>Bacteria</taxon>
        <taxon>Pseudomonadati</taxon>
        <taxon>Bacteroidota</taxon>
        <taxon>Cytophagia</taxon>
        <taxon>Cytophagales</taxon>
        <taxon>Hymenobacteraceae</taxon>
        <taxon>Pontibacter</taxon>
    </lineage>
</organism>
<evidence type="ECO:0000313" key="2">
    <source>
        <dbReference type="EMBL" id="OKL41228.1"/>
    </source>
</evidence>
<evidence type="ECO:0000259" key="1">
    <source>
        <dbReference type="Pfam" id="PF01494"/>
    </source>
</evidence>
<evidence type="ECO:0000313" key="3">
    <source>
        <dbReference type="Proteomes" id="UP000186551"/>
    </source>
</evidence>
<protein>
    <submittedName>
        <fullName evidence="2">Geranylgeranyl reductase</fullName>
    </submittedName>
</protein>
<dbReference type="NCBIfam" id="TIGR02032">
    <property type="entry name" value="GG-red-SF"/>
    <property type="match status" value="1"/>
</dbReference>
<accession>A0A1Q5PG67</accession>
<name>A0A1Q5PG67_9BACT</name>
<dbReference type="PANTHER" id="PTHR42685">
    <property type="entry name" value="GERANYLGERANYL DIPHOSPHATE REDUCTASE"/>
    <property type="match status" value="1"/>
</dbReference>
<dbReference type="InterPro" id="IPR036188">
    <property type="entry name" value="FAD/NAD-bd_sf"/>
</dbReference>
<dbReference type="InterPro" id="IPR002938">
    <property type="entry name" value="FAD-bd"/>
</dbReference>
<dbReference type="Proteomes" id="UP000186551">
    <property type="component" value="Unassembled WGS sequence"/>
</dbReference>
<keyword evidence="3" id="KW-1185">Reference proteome</keyword>